<protein>
    <submittedName>
        <fullName evidence="1">Uncharacterized protein</fullName>
    </submittedName>
</protein>
<gene>
    <name evidence="1" type="ORF">E3P90_01332</name>
</gene>
<name>A0A4T0FUC1_WALIC</name>
<accession>A0A4T0FUC1</accession>
<comment type="caution">
    <text evidence="1">The sequence shown here is derived from an EMBL/GenBank/DDBJ whole genome shotgun (WGS) entry which is preliminary data.</text>
</comment>
<dbReference type="EMBL" id="SPOF01000011">
    <property type="protein sequence ID" value="TIB14299.1"/>
    <property type="molecule type" value="Genomic_DNA"/>
</dbReference>
<reference evidence="1 2" key="1">
    <citation type="submission" date="2019-03" db="EMBL/GenBank/DDBJ databases">
        <title>Sequencing 23 genomes of Wallemia ichthyophaga.</title>
        <authorList>
            <person name="Gostincar C."/>
        </authorList>
    </citation>
    <scope>NUCLEOTIDE SEQUENCE [LARGE SCALE GENOMIC DNA]</scope>
    <source>
        <strain evidence="1 2">EXF-8621</strain>
    </source>
</reference>
<sequence length="153" mass="17761">MIYDQLSQRDPLPALNLDQEVYYPPLTGDIDKLAASLHVKASLHMLNDDIKSTHYYAEMNQGDSLLDYLHAIVHRREGDFWNSKWWFARVKHPLLQQVYNAKLQPAKVVDKVEEIELSNSPEAKKVLEELQYKELCLIAEYAINESMKSEVES</sequence>
<proteinExistence type="predicted"/>
<evidence type="ECO:0000313" key="1">
    <source>
        <dbReference type="EMBL" id="TIB14299.1"/>
    </source>
</evidence>
<evidence type="ECO:0000313" key="2">
    <source>
        <dbReference type="Proteomes" id="UP000306954"/>
    </source>
</evidence>
<organism evidence="1 2">
    <name type="scientific">Wallemia ichthyophaga</name>
    <dbReference type="NCBI Taxonomy" id="245174"/>
    <lineage>
        <taxon>Eukaryota</taxon>
        <taxon>Fungi</taxon>
        <taxon>Dikarya</taxon>
        <taxon>Basidiomycota</taxon>
        <taxon>Wallemiomycotina</taxon>
        <taxon>Wallemiomycetes</taxon>
        <taxon>Wallemiales</taxon>
        <taxon>Wallemiaceae</taxon>
        <taxon>Wallemia</taxon>
    </lineage>
</organism>
<dbReference type="AlphaFoldDB" id="A0A4T0FUC1"/>
<dbReference type="Proteomes" id="UP000306954">
    <property type="component" value="Unassembled WGS sequence"/>
</dbReference>